<evidence type="ECO:0000256" key="1">
    <source>
        <dbReference type="ARBA" id="ARBA00001973"/>
    </source>
</evidence>
<comment type="subcellular location">
    <subcellularLocation>
        <location evidence="2">Membrane</location>
        <topology evidence="2">Peripheral membrane protein</topology>
    </subcellularLocation>
</comment>
<proteinExistence type="inferred from homology"/>
<dbReference type="InterPro" id="IPR000923">
    <property type="entry name" value="BlueCu_1"/>
</dbReference>
<comment type="similarity">
    <text evidence="3">Belongs to the plastocyanin family.</text>
</comment>
<gene>
    <name evidence="12" type="ORF">ISF26_22535</name>
</gene>
<keyword evidence="7" id="KW-0186">Copper</keyword>
<dbReference type="CDD" id="cd04219">
    <property type="entry name" value="Plastocyanin"/>
    <property type="match status" value="1"/>
</dbReference>
<dbReference type="PROSITE" id="PS00196">
    <property type="entry name" value="COPPER_BLUE"/>
    <property type="match status" value="1"/>
</dbReference>
<keyword evidence="8" id="KW-0793">Thylakoid</keyword>
<evidence type="ECO:0000256" key="9">
    <source>
        <dbReference type="ARBA" id="ARBA00023136"/>
    </source>
</evidence>
<dbReference type="PANTHER" id="PTHR34192">
    <property type="entry name" value="PLASTOCYANIN MAJOR ISOFORM, CHLOROPLASTIC-RELATED"/>
    <property type="match status" value="1"/>
</dbReference>
<protein>
    <submittedName>
        <fullName evidence="12">Plastocyanin</fullName>
    </submittedName>
</protein>
<dbReference type="RefSeq" id="WP_230841534.1">
    <property type="nucleotide sequence ID" value="NZ_CP063845.1"/>
</dbReference>
<dbReference type="InterPro" id="IPR002387">
    <property type="entry name" value="Plastocyanin"/>
</dbReference>
<evidence type="ECO:0000256" key="6">
    <source>
        <dbReference type="ARBA" id="ARBA00022982"/>
    </source>
</evidence>
<evidence type="ECO:0000256" key="8">
    <source>
        <dbReference type="ARBA" id="ARBA00023078"/>
    </source>
</evidence>
<dbReference type="Gene3D" id="2.60.40.420">
    <property type="entry name" value="Cupredoxins - blue copper proteins"/>
    <property type="match status" value="1"/>
</dbReference>
<evidence type="ECO:0000259" key="11">
    <source>
        <dbReference type="Pfam" id="PF00127"/>
    </source>
</evidence>
<dbReference type="EMBL" id="CP063845">
    <property type="protein sequence ID" value="UFP94483.1"/>
    <property type="molecule type" value="Genomic_DNA"/>
</dbReference>
<accession>A0ABY3PLD3</accession>
<name>A0ABY3PLD3_9CYAN</name>
<evidence type="ECO:0000256" key="10">
    <source>
        <dbReference type="SAM" id="SignalP"/>
    </source>
</evidence>
<dbReference type="InterPro" id="IPR001235">
    <property type="entry name" value="Copper_blue_Plastocyanin"/>
</dbReference>
<comment type="cofactor">
    <cofactor evidence="1">
        <name>Cu(2+)</name>
        <dbReference type="ChEBI" id="CHEBI:29036"/>
    </cofactor>
</comment>
<dbReference type="InterPro" id="IPR028871">
    <property type="entry name" value="BlueCu_1_BS"/>
</dbReference>
<keyword evidence="13" id="KW-1185">Reference proteome</keyword>
<dbReference type="NCBIfam" id="TIGR02656">
    <property type="entry name" value="cyanin_plasto"/>
    <property type="match status" value="1"/>
</dbReference>
<reference evidence="12 13" key="1">
    <citation type="journal article" date="2021" name="Genome Biol. Evol.">
        <title>Complete Genome Sequencing of a Novel Gloeobacter Species from a Waterfall Cave in Mexico.</title>
        <authorList>
            <person name="Saw J.H."/>
            <person name="Cardona T."/>
            <person name="Montejano G."/>
        </authorList>
    </citation>
    <scope>NUCLEOTIDE SEQUENCE [LARGE SCALE GENOMIC DNA]</scope>
    <source>
        <strain evidence="12">MG652769</strain>
    </source>
</reference>
<evidence type="ECO:0000256" key="2">
    <source>
        <dbReference type="ARBA" id="ARBA00004170"/>
    </source>
</evidence>
<dbReference type="PRINTS" id="PR00156">
    <property type="entry name" value="COPPERBLUE"/>
</dbReference>
<evidence type="ECO:0000313" key="12">
    <source>
        <dbReference type="EMBL" id="UFP94483.1"/>
    </source>
</evidence>
<dbReference type="PRINTS" id="PR00157">
    <property type="entry name" value="PLASTOCYANIN"/>
</dbReference>
<evidence type="ECO:0000256" key="5">
    <source>
        <dbReference type="ARBA" id="ARBA00022723"/>
    </source>
</evidence>
<dbReference type="InterPro" id="IPR008972">
    <property type="entry name" value="Cupredoxin"/>
</dbReference>
<feature type="signal peptide" evidence="10">
    <location>
        <begin position="1"/>
        <end position="27"/>
    </location>
</feature>
<keyword evidence="4" id="KW-0813">Transport</keyword>
<dbReference type="Proteomes" id="UP001054846">
    <property type="component" value="Chromosome"/>
</dbReference>
<dbReference type="PANTHER" id="PTHR34192:SF10">
    <property type="entry name" value="PLASTOCYANIN MAJOR ISOFORM, CHLOROPLASTIC-RELATED"/>
    <property type="match status" value="1"/>
</dbReference>
<sequence length="129" mass="13292">MISWSKFAACSLAALVAVCATGLAVGAKEIEVKMGADTGQLVFVPAKIDAAPGDTIKWTMNKAGPHNAVFDAAKSADPAGAKAMSQSKLLNKPKDSYVSTIPANAKKGAYSFYCTPHKSAGMVGTLTIK</sequence>
<feature type="chain" id="PRO_5047075502" evidence="10">
    <location>
        <begin position="28"/>
        <end position="129"/>
    </location>
</feature>
<keyword evidence="9" id="KW-0472">Membrane</keyword>
<evidence type="ECO:0000313" key="13">
    <source>
        <dbReference type="Proteomes" id="UP001054846"/>
    </source>
</evidence>
<dbReference type="SUPFAM" id="SSF49503">
    <property type="entry name" value="Cupredoxins"/>
    <property type="match status" value="1"/>
</dbReference>
<keyword evidence="6" id="KW-0249">Electron transport</keyword>
<feature type="domain" description="Blue (type 1) copper" evidence="11">
    <location>
        <begin position="31"/>
        <end position="129"/>
    </location>
</feature>
<evidence type="ECO:0000256" key="4">
    <source>
        <dbReference type="ARBA" id="ARBA00022448"/>
    </source>
</evidence>
<evidence type="ECO:0000256" key="7">
    <source>
        <dbReference type="ARBA" id="ARBA00023008"/>
    </source>
</evidence>
<evidence type="ECO:0000256" key="3">
    <source>
        <dbReference type="ARBA" id="ARBA00005338"/>
    </source>
</evidence>
<dbReference type="Pfam" id="PF00127">
    <property type="entry name" value="Copper-bind"/>
    <property type="match status" value="1"/>
</dbReference>
<keyword evidence="5" id="KW-0479">Metal-binding</keyword>
<keyword evidence="10" id="KW-0732">Signal</keyword>
<organism evidence="12 13">
    <name type="scientific">Gloeobacter morelensis MG652769</name>
    <dbReference type="NCBI Taxonomy" id="2781736"/>
    <lineage>
        <taxon>Bacteria</taxon>
        <taxon>Bacillati</taxon>
        <taxon>Cyanobacteriota</taxon>
        <taxon>Cyanophyceae</taxon>
        <taxon>Gloeobacterales</taxon>
        <taxon>Gloeobacteraceae</taxon>
        <taxon>Gloeobacter</taxon>
        <taxon>Gloeobacter morelensis</taxon>
    </lineage>
</organism>